<dbReference type="SMART" id="SM01289">
    <property type="entry name" value="PYRIN"/>
    <property type="match status" value="1"/>
</dbReference>
<accession>A0AAY4CUW5</accession>
<sequence length="93" mass="11010">DVRSPIDPSEMSSRPDDFKRFKFELRDEIVPELIPEEFLSDAAREDLAKEMIQRYTEKDALELTFRILERMGKRGLLEKVKSRCLHIRAEEAQ</sequence>
<reference evidence="2" key="3">
    <citation type="submission" date="2025-09" db="UniProtKB">
        <authorList>
            <consortium name="Ensembl"/>
        </authorList>
    </citation>
    <scope>IDENTIFICATION</scope>
</reference>
<dbReference type="InterPro" id="IPR004020">
    <property type="entry name" value="DAPIN"/>
</dbReference>
<evidence type="ECO:0000259" key="1">
    <source>
        <dbReference type="PROSITE" id="PS50824"/>
    </source>
</evidence>
<dbReference type="PROSITE" id="PS50824">
    <property type="entry name" value="DAPIN"/>
    <property type="match status" value="1"/>
</dbReference>
<feature type="domain" description="Pyrin" evidence="1">
    <location>
        <begin position="15"/>
        <end position="86"/>
    </location>
</feature>
<protein>
    <recommendedName>
        <fullName evidence="1">Pyrin domain-containing protein</fullName>
    </recommendedName>
</protein>
<organism evidence="2 3">
    <name type="scientific">Denticeps clupeoides</name>
    <name type="common">denticle herring</name>
    <dbReference type="NCBI Taxonomy" id="299321"/>
    <lineage>
        <taxon>Eukaryota</taxon>
        <taxon>Metazoa</taxon>
        <taxon>Chordata</taxon>
        <taxon>Craniata</taxon>
        <taxon>Vertebrata</taxon>
        <taxon>Euteleostomi</taxon>
        <taxon>Actinopterygii</taxon>
        <taxon>Neopterygii</taxon>
        <taxon>Teleostei</taxon>
        <taxon>Clupei</taxon>
        <taxon>Clupeiformes</taxon>
        <taxon>Denticipitoidei</taxon>
        <taxon>Denticipitidae</taxon>
        <taxon>Denticeps</taxon>
    </lineage>
</organism>
<proteinExistence type="predicted"/>
<evidence type="ECO:0000313" key="2">
    <source>
        <dbReference type="Ensembl" id="ENSDCDP00010036076.1"/>
    </source>
</evidence>
<dbReference type="Proteomes" id="UP000694580">
    <property type="component" value="Chromosome 1"/>
</dbReference>
<dbReference type="Gene3D" id="1.10.533.10">
    <property type="entry name" value="Death Domain, Fas"/>
    <property type="match status" value="1"/>
</dbReference>
<dbReference type="SUPFAM" id="SSF47986">
    <property type="entry name" value="DEATH domain"/>
    <property type="match status" value="1"/>
</dbReference>
<dbReference type="Pfam" id="PF02758">
    <property type="entry name" value="PYRIN"/>
    <property type="match status" value="1"/>
</dbReference>
<reference evidence="2 3" key="1">
    <citation type="submission" date="2020-06" db="EMBL/GenBank/DDBJ databases">
        <authorList>
            <consortium name="Wellcome Sanger Institute Data Sharing"/>
        </authorList>
    </citation>
    <scope>NUCLEOTIDE SEQUENCE [LARGE SCALE GENOMIC DNA]</scope>
</reference>
<dbReference type="AlphaFoldDB" id="A0AAY4CUW5"/>
<dbReference type="InterPro" id="IPR011029">
    <property type="entry name" value="DEATH-like_dom_sf"/>
</dbReference>
<dbReference type="Ensembl" id="ENSDCDT00010045429.1">
    <property type="protein sequence ID" value="ENSDCDP00010036076.1"/>
    <property type="gene ID" value="ENSDCDG00010023663.1"/>
</dbReference>
<keyword evidence="3" id="KW-1185">Reference proteome</keyword>
<name>A0AAY4CUW5_9TELE</name>
<evidence type="ECO:0000313" key="3">
    <source>
        <dbReference type="Proteomes" id="UP000694580"/>
    </source>
</evidence>
<reference evidence="2" key="2">
    <citation type="submission" date="2025-08" db="UniProtKB">
        <authorList>
            <consortium name="Ensembl"/>
        </authorList>
    </citation>
    <scope>IDENTIFICATION</scope>
</reference>